<comment type="similarity">
    <text evidence="1">Belongs to the ATP-dependent AMP-binding enzyme family.</text>
</comment>
<dbReference type="GO" id="GO:0031956">
    <property type="term" value="F:medium-chain fatty acid-CoA ligase activity"/>
    <property type="evidence" value="ECO:0007669"/>
    <property type="project" value="TreeGrafter"/>
</dbReference>
<organism evidence="5 6">
    <name type="scientific">Winkia neuii subsp. anitrata</name>
    <dbReference type="NCBI Taxonomy" id="29318"/>
    <lineage>
        <taxon>Bacteria</taxon>
        <taxon>Bacillati</taxon>
        <taxon>Actinomycetota</taxon>
        <taxon>Actinomycetes</taxon>
        <taxon>Actinomycetales</taxon>
        <taxon>Actinomycetaceae</taxon>
        <taxon>Winkia</taxon>
    </lineage>
</organism>
<name>A0AB38XMT5_9ACTO</name>
<dbReference type="InterPro" id="IPR045851">
    <property type="entry name" value="AMP-bd_C_sf"/>
</dbReference>
<feature type="domain" description="AMP-binding enzyme C-terminal" evidence="4">
    <location>
        <begin position="288"/>
        <end position="361"/>
    </location>
</feature>
<sequence length="378" mass="40065">MNLTFCCPQVQGVRELYDLICLRLENPGKYGPLMPVSAGADTAAAERRIGDADGADFILQTSGSTTGHGHLVGLTAGAFSSSEAATAKRFGGRGRWLLALPAHHVAGFQVLARSCAGGTFPILPPPGRSFRERKVASFAPEAGFASLVPTQLSDLLEGEDDLAPLRSLRAILVGGAASSPALLDRARQAGLPVVTTYGMTETAGGCVYDGLPLDGVHIRISDGRICLSGPMLAQGYLDDPRSPAFTFEQGRRWHITSDAGAFTDYLQVFGRLDDAIISGGVKVFARQVEDLLREFPGVRDVAVLPVADPRWGQAVGAVVEADFAVATQAEAMRKHVRSELGKAAPPRLFVQGKIPMLASGKLDRKRATALLAHPTWAK</sequence>
<dbReference type="SUPFAM" id="SSF56801">
    <property type="entry name" value="Acetyl-CoA synthetase-like"/>
    <property type="match status" value="1"/>
</dbReference>
<evidence type="ECO:0000313" key="5">
    <source>
        <dbReference type="EMBL" id="WCE45660.1"/>
    </source>
</evidence>
<dbReference type="Proteomes" id="UP001211044">
    <property type="component" value="Chromosome"/>
</dbReference>
<protein>
    <submittedName>
        <fullName evidence="5">AMP-binding protein</fullName>
    </submittedName>
</protein>
<evidence type="ECO:0000256" key="2">
    <source>
        <dbReference type="ARBA" id="ARBA00022598"/>
    </source>
</evidence>
<dbReference type="Pfam" id="PF13193">
    <property type="entry name" value="AMP-binding_C"/>
    <property type="match status" value="1"/>
</dbReference>
<dbReference type="Gene3D" id="3.40.50.12780">
    <property type="entry name" value="N-terminal domain of ligase-like"/>
    <property type="match status" value="1"/>
</dbReference>
<dbReference type="Gene3D" id="3.30.300.30">
    <property type="match status" value="1"/>
</dbReference>
<keyword evidence="2" id="KW-0436">Ligase</keyword>
<feature type="domain" description="AMP-dependent synthetase/ligase" evidence="3">
    <location>
        <begin position="51"/>
        <end position="237"/>
    </location>
</feature>
<evidence type="ECO:0000259" key="4">
    <source>
        <dbReference type="Pfam" id="PF13193"/>
    </source>
</evidence>
<dbReference type="EMBL" id="CP116394">
    <property type="protein sequence ID" value="WCE45660.1"/>
    <property type="molecule type" value="Genomic_DNA"/>
</dbReference>
<evidence type="ECO:0000313" key="6">
    <source>
        <dbReference type="Proteomes" id="UP001211044"/>
    </source>
</evidence>
<dbReference type="InterPro" id="IPR025110">
    <property type="entry name" value="AMP-bd_C"/>
</dbReference>
<gene>
    <name evidence="5" type="ORF">PIG85_08415</name>
</gene>
<dbReference type="GO" id="GO:0006631">
    <property type="term" value="P:fatty acid metabolic process"/>
    <property type="evidence" value="ECO:0007669"/>
    <property type="project" value="TreeGrafter"/>
</dbReference>
<proteinExistence type="inferred from homology"/>
<dbReference type="PANTHER" id="PTHR43201:SF5">
    <property type="entry name" value="MEDIUM-CHAIN ACYL-COA LIGASE ACSF2, MITOCHONDRIAL"/>
    <property type="match status" value="1"/>
</dbReference>
<dbReference type="PANTHER" id="PTHR43201">
    <property type="entry name" value="ACYL-COA SYNTHETASE"/>
    <property type="match status" value="1"/>
</dbReference>
<dbReference type="AlphaFoldDB" id="A0AB38XMT5"/>
<dbReference type="RefSeq" id="WP_004807334.1">
    <property type="nucleotide sequence ID" value="NZ_CP116394.1"/>
</dbReference>
<dbReference type="InterPro" id="IPR042099">
    <property type="entry name" value="ANL_N_sf"/>
</dbReference>
<accession>A0AB38XMT5</accession>
<dbReference type="InterPro" id="IPR000873">
    <property type="entry name" value="AMP-dep_synth/lig_dom"/>
</dbReference>
<reference evidence="5" key="1">
    <citation type="submission" date="2023-01" db="EMBL/GenBank/DDBJ databases">
        <title>Comparative Genomic Analysis of the Clinically-Derived Winkia Strain NY0527 Provides Evidence into the Taxonomic Reassignment of Winkia neuii and Characterizes Their Virulence Traits.</title>
        <authorList>
            <person name="Cai X."/>
            <person name="Peng Y."/>
            <person name="Li M."/>
            <person name="Qiu Y."/>
            <person name="Wang Y."/>
            <person name="Xu L."/>
            <person name="Hou Q."/>
        </authorList>
    </citation>
    <scope>NUCLEOTIDE SEQUENCE</scope>
    <source>
        <strain evidence="5">NY0527</strain>
    </source>
</reference>
<evidence type="ECO:0000256" key="1">
    <source>
        <dbReference type="ARBA" id="ARBA00006432"/>
    </source>
</evidence>
<dbReference type="KEGG" id="wne:PIG85_08415"/>
<evidence type="ECO:0000259" key="3">
    <source>
        <dbReference type="Pfam" id="PF00501"/>
    </source>
</evidence>
<dbReference type="Pfam" id="PF00501">
    <property type="entry name" value="AMP-binding"/>
    <property type="match status" value="1"/>
</dbReference>